<dbReference type="AlphaFoldDB" id="C7R3X9"/>
<evidence type="ECO:0000256" key="1">
    <source>
        <dbReference type="ARBA" id="ARBA00022603"/>
    </source>
</evidence>
<dbReference type="STRING" id="471856.Jden_1180"/>
<proteinExistence type="predicted"/>
<dbReference type="Gene3D" id="3.30.1330.30">
    <property type="match status" value="1"/>
</dbReference>
<dbReference type="EMBL" id="CP001706">
    <property type="protein sequence ID" value="ACV08836.1"/>
    <property type="molecule type" value="Genomic_DNA"/>
</dbReference>
<dbReference type="GO" id="GO:0008173">
    <property type="term" value="F:RNA methyltransferase activity"/>
    <property type="evidence" value="ECO:0007669"/>
    <property type="project" value="InterPro"/>
</dbReference>
<evidence type="ECO:0000259" key="3">
    <source>
        <dbReference type="Pfam" id="PF00588"/>
    </source>
</evidence>
<evidence type="ECO:0000313" key="5">
    <source>
        <dbReference type="Proteomes" id="UP000000628"/>
    </source>
</evidence>
<dbReference type="InterPro" id="IPR051259">
    <property type="entry name" value="rRNA_Methyltransferase"/>
</dbReference>
<accession>C7R3X9</accession>
<dbReference type="Proteomes" id="UP000000628">
    <property type="component" value="Chromosome"/>
</dbReference>
<dbReference type="GO" id="GO:0003723">
    <property type="term" value="F:RNA binding"/>
    <property type="evidence" value="ECO:0007669"/>
    <property type="project" value="InterPro"/>
</dbReference>
<reference evidence="4 5" key="1">
    <citation type="journal article" date="2009" name="Stand. Genomic Sci.">
        <title>Complete genome sequence of Jonesia denitrificans type strain (Prevot 55134).</title>
        <authorList>
            <person name="Pukall R."/>
            <person name="Gehrich-Schroter G."/>
            <person name="Lapidus A."/>
            <person name="Nolan M."/>
            <person name="Glavina Del Rio T."/>
            <person name="Lucas S."/>
            <person name="Chen F."/>
            <person name="Tice H."/>
            <person name="Pitluck S."/>
            <person name="Cheng J.F."/>
            <person name="Copeland A."/>
            <person name="Saunders E."/>
            <person name="Brettin T."/>
            <person name="Detter J.C."/>
            <person name="Bruce D."/>
            <person name="Goodwin L."/>
            <person name="Pati A."/>
            <person name="Ivanova N."/>
            <person name="Mavromatis K."/>
            <person name="Ovchinnikova G."/>
            <person name="Chen A."/>
            <person name="Palaniappan K."/>
            <person name="Land M."/>
            <person name="Hauser L."/>
            <person name="Chang Y.J."/>
            <person name="Jeffries C.D."/>
            <person name="Chain P."/>
            <person name="Goker M."/>
            <person name="Bristow J."/>
            <person name="Eisen J.A."/>
            <person name="Markowitz V."/>
            <person name="Hugenholtz P."/>
            <person name="Kyrpides N.C."/>
            <person name="Klenk H.P."/>
            <person name="Han C."/>
        </authorList>
    </citation>
    <scope>NUCLEOTIDE SEQUENCE [LARGE SCALE GENOMIC DNA]</scope>
    <source>
        <strain evidence="5">ATCC 14870 / DSM 20603 / BCRC 15368 / CIP 55.134 / JCM 11481 / NBRC 15587 / NCTC 10816 / Prevot 55134</strain>
    </source>
</reference>
<dbReference type="InterPro" id="IPR001537">
    <property type="entry name" value="SpoU_MeTrfase"/>
</dbReference>
<dbReference type="PANTHER" id="PTHR43191">
    <property type="entry name" value="RRNA METHYLTRANSFERASE 3"/>
    <property type="match status" value="1"/>
</dbReference>
<dbReference type="HOGENOM" id="CLU_021322_3_3_11"/>
<evidence type="ECO:0000256" key="2">
    <source>
        <dbReference type="ARBA" id="ARBA00022679"/>
    </source>
</evidence>
<dbReference type="GO" id="GO:0006396">
    <property type="term" value="P:RNA processing"/>
    <property type="evidence" value="ECO:0007669"/>
    <property type="project" value="InterPro"/>
</dbReference>
<dbReference type="Pfam" id="PF00588">
    <property type="entry name" value="SpoU_methylase"/>
    <property type="match status" value="1"/>
</dbReference>
<gene>
    <name evidence="4" type="ordered locus">Jden_1180</name>
</gene>
<dbReference type="RefSeq" id="WP_015771464.1">
    <property type="nucleotide sequence ID" value="NC_013174.1"/>
</dbReference>
<dbReference type="eggNOG" id="COG0566">
    <property type="taxonomic scope" value="Bacteria"/>
</dbReference>
<name>C7R3X9_JONDD</name>
<dbReference type="InterPro" id="IPR029064">
    <property type="entry name" value="Ribosomal_eL30-like_sf"/>
</dbReference>
<feature type="domain" description="tRNA/rRNA methyltransferase SpoU type" evidence="3">
    <location>
        <begin position="137"/>
        <end position="279"/>
    </location>
</feature>
<dbReference type="Gene3D" id="3.40.1280.10">
    <property type="match status" value="1"/>
</dbReference>
<dbReference type="CDD" id="cd18095">
    <property type="entry name" value="SpoU-like_rRNA-MTase"/>
    <property type="match status" value="1"/>
</dbReference>
<keyword evidence="5" id="KW-1185">Reference proteome</keyword>
<dbReference type="KEGG" id="jde:Jden_1180"/>
<protein>
    <submittedName>
        <fullName evidence="4">tRNA/rRNA methyltransferase (SpoU)</fullName>
    </submittedName>
</protein>
<sequence>MLEPITSTTDPRLEEYTNLTDMRLRSRFEPERGVYIAESATVISRAITAGHAPRSFLMSPKWVEQMTPLMDQFPNIPAYVGAPGLLEELTGFNVHRGALASMHRPALPSLDDFMTRITRTHQPNALGIDGQSARSRIAVLDGIIDHTNLGAIIRSCAALGVDGIIVNHTSADPLYRRAIRVSMGTVFQVPWTRANNLIEVLDLLHEAHYTTAALALSDNAITLDQFNAENHDKVAFLFGNEGHGLSDRTLATVSRVVTIPMAGDVDSLNVAATSALVFYATR</sequence>
<keyword evidence="1 4" id="KW-0489">Methyltransferase</keyword>
<dbReference type="InterPro" id="IPR029026">
    <property type="entry name" value="tRNA_m1G_MTases_N"/>
</dbReference>
<dbReference type="SUPFAM" id="SSF75217">
    <property type="entry name" value="alpha/beta knot"/>
    <property type="match status" value="1"/>
</dbReference>
<dbReference type="PANTHER" id="PTHR43191:SF12">
    <property type="entry name" value="RRNA METHYLASE"/>
    <property type="match status" value="1"/>
</dbReference>
<organism evidence="4 5">
    <name type="scientific">Jonesia denitrificans (strain ATCC 14870 / DSM 20603 / BCRC 15368 / CIP 55.134 / JCM 11481 / NBRC 15587 / NCTC 10816 / Prevot 55134)</name>
    <name type="common">Listeria denitrificans</name>
    <dbReference type="NCBI Taxonomy" id="471856"/>
    <lineage>
        <taxon>Bacteria</taxon>
        <taxon>Bacillati</taxon>
        <taxon>Actinomycetota</taxon>
        <taxon>Actinomycetes</taxon>
        <taxon>Micrococcales</taxon>
        <taxon>Jonesiaceae</taxon>
        <taxon>Jonesia</taxon>
    </lineage>
</organism>
<dbReference type="InterPro" id="IPR029028">
    <property type="entry name" value="Alpha/beta_knot_MTases"/>
</dbReference>
<dbReference type="SUPFAM" id="SSF55315">
    <property type="entry name" value="L30e-like"/>
    <property type="match status" value="1"/>
</dbReference>
<evidence type="ECO:0000313" key="4">
    <source>
        <dbReference type="EMBL" id="ACV08836.1"/>
    </source>
</evidence>
<dbReference type="GO" id="GO:0032259">
    <property type="term" value="P:methylation"/>
    <property type="evidence" value="ECO:0007669"/>
    <property type="project" value="UniProtKB-KW"/>
</dbReference>
<keyword evidence="2 4" id="KW-0808">Transferase</keyword>